<dbReference type="Gene3D" id="3.90.1530.30">
    <property type="match status" value="1"/>
</dbReference>
<dbReference type="CDD" id="cd16405">
    <property type="entry name" value="RepB_like_N"/>
    <property type="match status" value="1"/>
</dbReference>
<evidence type="ECO:0000259" key="1">
    <source>
        <dbReference type="SMART" id="SM00470"/>
    </source>
</evidence>
<reference evidence="2 3" key="1">
    <citation type="submission" date="2021-07" db="EMBL/GenBank/DDBJ databases">
        <title>Karlodiniumbacter phycospheric gen. nov., sp. nov., a phycosphere bacterium isolated from karlodinium veneficum.</title>
        <authorList>
            <person name="Peng Y."/>
            <person name="Jiang L."/>
            <person name="Lee J."/>
        </authorList>
    </citation>
    <scope>NUCLEOTIDE SEQUENCE</scope>
    <source>
        <strain evidence="2 3">N5</strain>
    </source>
</reference>
<dbReference type="SMART" id="SM00470">
    <property type="entry name" value="ParB"/>
    <property type="match status" value="1"/>
</dbReference>
<evidence type="ECO:0000313" key="3">
    <source>
        <dbReference type="Proteomes" id="UP000693972"/>
    </source>
</evidence>
<dbReference type="EMBL" id="JAIMBW010000002">
    <property type="protein sequence ID" value="MBY4895373.1"/>
    <property type="molecule type" value="Genomic_DNA"/>
</dbReference>
<dbReference type="RefSeq" id="WP_257894936.1">
    <property type="nucleotide sequence ID" value="NZ_JAIMBW010000002.1"/>
</dbReference>
<accession>A0A975TZI8</accession>
<keyword evidence="3" id="KW-1185">Reference proteome</keyword>
<dbReference type="EMBL" id="CP078074">
    <property type="protein sequence ID" value="QXL90176.1"/>
    <property type="molecule type" value="Genomic_DNA"/>
</dbReference>
<name>A0A975TZI8_9RHOB</name>
<dbReference type="Proteomes" id="UP000693972">
    <property type="component" value="Unassembled WGS sequence"/>
</dbReference>
<dbReference type="InterPro" id="IPR037972">
    <property type="entry name" value="RepB_N"/>
</dbReference>
<feature type="domain" description="ParB-like N-terminal" evidence="1">
    <location>
        <begin position="64"/>
        <end position="173"/>
    </location>
</feature>
<dbReference type="AlphaFoldDB" id="A0A975TZI8"/>
<dbReference type="Pfam" id="PF02195">
    <property type="entry name" value="ParB_N"/>
    <property type="match status" value="1"/>
</dbReference>
<dbReference type="InterPro" id="IPR036086">
    <property type="entry name" value="ParB/Sulfiredoxin_sf"/>
</dbReference>
<dbReference type="SUPFAM" id="SSF110849">
    <property type="entry name" value="ParB/Sulfiredoxin"/>
    <property type="match status" value="1"/>
</dbReference>
<proteinExistence type="predicted"/>
<sequence>MAKRKRLSPAMIAGQGTDQALTGALDPISNPPIARVAGDAASHAAVQELADELTRARVEGRLVQDIALDQIDETHLTRDRIATDASDMAALEASIEARGQQMPIEVVDLRGSSEAVAHGTQAKRFGLISGWRRLAAIKRLADRDPDRFTTVRAVLRRPDTAAEAYLSMVEENELRVGLSYYERAQVAARASDMGVFEGSAEAVQNLFPTASKAKRSKINAFVRLFRVLDPVLTFPEAIPERLGLRLAKALDAGQGALLYKALSAVRAETAQEEQARIEKVLQANSGSKTPNRVVHASYPGGVELSQTRGGLKLSGPGVTAELQRDLETWLAARQKTAP</sequence>
<evidence type="ECO:0000313" key="2">
    <source>
        <dbReference type="EMBL" id="QXL90176.1"/>
    </source>
</evidence>
<dbReference type="InterPro" id="IPR003115">
    <property type="entry name" value="ParB_N"/>
</dbReference>
<protein>
    <submittedName>
        <fullName evidence="2">ParB N-terminal domain-containing protein</fullName>
    </submittedName>
</protein>
<organism evidence="2">
    <name type="scientific">Gymnodinialimonas phycosphaerae</name>
    <dbReference type="NCBI Taxonomy" id="2841589"/>
    <lineage>
        <taxon>Bacteria</taxon>
        <taxon>Pseudomonadati</taxon>
        <taxon>Pseudomonadota</taxon>
        <taxon>Alphaproteobacteria</taxon>
        <taxon>Rhodobacterales</taxon>
        <taxon>Paracoccaceae</taxon>
        <taxon>Gymnodinialimonas</taxon>
    </lineage>
</organism>
<gene>
    <name evidence="2" type="ORF">KUL25_21640</name>
</gene>